<evidence type="ECO:0000313" key="1">
    <source>
        <dbReference type="Ensembl" id="ENSPEMP00000036417.1"/>
    </source>
</evidence>
<dbReference type="PANTHER" id="PTHR28450:SF1">
    <property type="entry name" value="FANCONI ANEMIA GROUP B PROTEIN"/>
    <property type="match status" value="1"/>
</dbReference>
<evidence type="ECO:0000313" key="2">
    <source>
        <dbReference type="Proteomes" id="UP000694547"/>
    </source>
</evidence>
<dbReference type="Ensembl" id="ENSPEMT00000041605.1">
    <property type="protein sequence ID" value="ENSPEMP00000036417.1"/>
    <property type="gene ID" value="ENSPEMG00000014927.2"/>
</dbReference>
<reference evidence="1" key="2">
    <citation type="submission" date="2025-08" db="UniProtKB">
        <authorList>
            <consortium name="Ensembl"/>
        </authorList>
    </citation>
    <scope>IDENTIFICATION</scope>
</reference>
<dbReference type="GO" id="GO:2000042">
    <property type="term" value="P:negative regulation of double-strand break repair via homologous recombination"/>
    <property type="evidence" value="ECO:0007669"/>
    <property type="project" value="TreeGrafter"/>
</dbReference>
<sequence>MPFNEQAKFLCYNGEILVFHLYKGDCEVPTDTSVLYVKKMVFDRETETFILISTGFLNIKEKASHMKILCCKCVSDFRTRVNLPCILIQYTQYSSRAFKYYIVFLHSPNKFEKHLSFKLHHALDDSLQIFDGPIVFWQYLDKFFYISSEIGKVTNISVKLSSIEWIGEIENFGVVFLGLAEPPEAKCTHKLSESDYEFSNSNLCAYVLKSQEILSNCYLIPLAYSSVVTHVHVCAAEMVNNQLRMSLIALTKKNQLVLFQNGIPVRVCQLPFLDPCSVQILDSGKGNRFFIVSFNSKACAVSEKKFKVVAKWEQLSLVLINDFVGVGTEQVLVIFEDAQNTHWLTSFAITDFVRISYSTKPLDCIEDPSAEKEHENYCLVLPALEAQLEASFVFLNKFQKHISLKDKFIAKSWRALLNSIYGKVDSTSSDEESPVLTFFFKDSLVPFCDEDENSVHIPEEKSSETFQEPEHIVEQTWCRVLDDDLVVGMKVTSSKLSPNEMTLSLIMDQGNRSSFQLMKCQSQVTRLSMSSHPEAYLMPVETGAKRKRIKLTCGSKEEEKSLCEQSSQTEPTHIITAVTALSPLLVFNKLCCTLVLNISDRESDKNTVHDYIVCDNLDFNLQDLFSMNHLLAFPTKQSLEHMEDLFSLLAVLHKYCFLVTSPAHAPNLMKMWLLKHMKCEIINDFTEIYLYKKLRSCGALFSWKPRTKFEGILTVYCRNQGVLFQFLDHLFKVLPEKCFFKYLTLGTEDDLMNYLSSTLEQELVTFCSLSTSAFEYVRDGLVHQYKTSNTSNSATSASEEMAKIHLHKQEVQRERLIQDLNLKVNGASYVEMTLALAETQLKSDLIAEKLAFVIILS</sequence>
<dbReference type="Proteomes" id="UP000694547">
    <property type="component" value="Chromosome X"/>
</dbReference>
<dbReference type="InterPro" id="IPR033333">
    <property type="entry name" value="FANCB"/>
</dbReference>
<dbReference type="GO" id="GO:1990414">
    <property type="term" value="P:replication-born double-strand break repair via sister chromatid exchange"/>
    <property type="evidence" value="ECO:0007669"/>
    <property type="project" value="TreeGrafter"/>
</dbReference>
<reference evidence="1 2" key="1">
    <citation type="submission" date="2018-10" db="EMBL/GenBank/DDBJ databases">
        <title>Improved assembly of the deer mouse Peromyscus maniculatus genome.</title>
        <authorList>
            <person name="Lassance J.-M."/>
            <person name="Hoekstra H.E."/>
        </authorList>
    </citation>
    <scope>NUCLEOTIDE SEQUENCE [LARGE SCALE GENOMIC DNA]</scope>
</reference>
<reference evidence="1" key="3">
    <citation type="submission" date="2025-09" db="UniProtKB">
        <authorList>
            <consortium name="Ensembl"/>
        </authorList>
    </citation>
    <scope>IDENTIFICATION</scope>
</reference>
<proteinExistence type="predicted"/>
<organism evidence="1 2">
    <name type="scientific">Peromyscus maniculatus bairdii</name>
    <name type="common">Prairie deer mouse</name>
    <dbReference type="NCBI Taxonomy" id="230844"/>
    <lineage>
        <taxon>Eukaryota</taxon>
        <taxon>Metazoa</taxon>
        <taxon>Chordata</taxon>
        <taxon>Craniata</taxon>
        <taxon>Vertebrata</taxon>
        <taxon>Euteleostomi</taxon>
        <taxon>Mammalia</taxon>
        <taxon>Eutheria</taxon>
        <taxon>Euarchontoglires</taxon>
        <taxon>Glires</taxon>
        <taxon>Rodentia</taxon>
        <taxon>Myomorpha</taxon>
        <taxon>Muroidea</taxon>
        <taxon>Cricetidae</taxon>
        <taxon>Neotominae</taxon>
        <taxon>Peromyscus</taxon>
    </lineage>
</organism>
<name>A0A8C8W6G6_PERMB</name>
<dbReference type="GO" id="GO:0043240">
    <property type="term" value="C:Fanconi anaemia nuclear complex"/>
    <property type="evidence" value="ECO:0007669"/>
    <property type="project" value="Ensembl"/>
</dbReference>
<protein>
    <submittedName>
        <fullName evidence="1">Fanconi anemia, complementation group B</fullName>
    </submittedName>
</protein>
<dbReference type="AlphaFoldDB" id="A0A8C8W6G6"/>
<dbReference type="GO" id="GO:0000785">
    <property type="term" value="C:chromatin"/>
    <property type="evidence" value="ECO:0007669"/>
    <property type="project" value="Ensembl"/>
</dbReference>
<dbReference type="GeneTree" id="ENSGT00390000009885"/>
<accession>A0A8C8W6G6</accession>
<dbReference type="GO" id="GO:1905168">
    <property type="term" value="P:positive regulation of double-strand break repair via homologous recombination"/>
    <property type="evidence" value="ECO:0007669"/>
    <property type="project" value="TreeGrafter"/>
</dbReference>
<keyword evidence="2" id="KW-1185">Reference proteome</keyword>
<dbReference type="GO" id="GO:0036297">
    <property type="term" value="P:interstrand cross-link repair"/>
    <property type="evidence" value="ECO:0007669"/>
    <property type="project" value="InterPro"/>
</dbReference>
<dbReference type="PANTHER" id="PTHR28450">
    <property type="entry name" value="FANCONI ANEMIA GROUP B PROTEIN"/>
    <property type="match status" value="1"/>
</dbReference>